<evidence type="ECO:0000259" key="1">
    <source>
        <dbReference type="PROSITE" id="PS50987"/>
    </source>
</evidence>
<feature type="domain" description="HTH arsR-type" evidence="1">
    <location>
        <begin position="1"/>
        <end position="91"/>
    </location>
</feature>
<dbReference type="PRINTS" id="PR00778">
    <property type="entry name" value="HTHARSR"/>
</dbReference>
<sequence>MMEEILKGLRASAEATRLRILGLCAHAELTVSDLVEILGQSQPRISRHLKLLVEAGVLVRNQEGPWAWYRLPEEGTGGELARLIVDLLPSDDRQHAQDLKRLQSISEGWTSRVADFFRQHAGDWEQIRSLHADQAAVDAALLAALPDGPIESLLDIGTGAGHVLSLVGKRAQSAIGVDRSREMLNVARSNLFRAGLRHCQVRQADMFALPFEDASFGAITMNMVLHFADRPDAALAEAGRVLAIGGRLVIVDFVTHHREQLREEQAHRWLGFDDAQIQSWCRAAGLYPLPPQHLAGGELTVALWSAERRA</sequence>
<accession>A0ABU5E247</accession>
<dbReference type="NCBIfam" id="NF033788">
    <property type="entry name" value="HTH_metalloreg"/>
    <property type="match status" value="1"/>
</dbReference>
<dbReference type="Gene3D" id="3.40.50.150">
    <property type="entry name" value="Vaccinia Virus protein VP39"/>
    <property type="match status" value="1"/>
</dbReference>
<dbReference type="InterPro" id="IPR013216">
    <property type="entry name" value="Methyltransf_11"/>
</dbReference>
<dbReference type="InterPro" id="IPR036390">
    <property type="entry name" value="WH_DNA-bd_sf"/>
</dbReference>
<evidence type="ECO:0000313" key="3">
    <source>
        <dbReference type="Proteomes" id="UP001271769"/>
    </source>
</evidence>
<comment type="caution">
    <text evidence="2">The sequence shown here is derived from an EMBL/GenBank/DDBJ whole genome shotgun (WGS) entry which is preliminary data.</text>
</comment>
<dbReference type="PANTHER" id="PTHR43591:SF110">
    <property type="entry name" value="RHODANESE DOMAIN-CONTAINING PROTEIN"/>
    <property type="match status" value="1"/>
</dbReference>
<organism evidence="2 3">
    <name type="scientific">Dongia rigui</name>
    <dbReference type="NCBI Taxonomy" id="940149"/>
    <lineage>
        <taxon>Bacteria</taxon>
        <taxon>Pseudomonadati</taxon>
        <taxon>Pseudomonadota</taxon>
        <taxon>Alphaproteobacteria</taxon>
        <taxon>Rhodospirillales</taxon>
        <taxon>Dongiaceae</taxon>
        <taxon>Dongia</taxon>
    </lineage>
</organism>
<dbReference type="CDD" id="cd02440">
    <property type="entry name" value="AdoMet_MTases"/>
    <property type="match status" value="1"/>
</dbReference>
<dbReference type="Gene3D" id="1.10.10.10">
    <property type="entry name" value="Winged helix-like DNA-binding domain superfamily/Winged helix DNA-binding domain"/>
    <property type="match status" value="1"/>
</dbReference>
<gene>
    <name evidence="2" type="ORF">SMD31_13610</name>
</gene>
<dbReference type="PROSITE" id="PS50987">
    <property type="entry name" value="HTH_ARSR_2"/>
    <property type="match status" value="1"/>
</dbReference>
<protein>
    <submittedName>
        <fullName evidence="2">Metalloregulator ArsR/SmtB family transcription factor</fullName>
    </submittedName>
</protein>
<dbReference type="RefSeq" id="WP_320501443.1">
    <property type="nucleotide sequence ID" value="NZ_JAXCLX010000002.1"/>
</dbReference>
<dbReference type="InterPro" id="IPR036388">
    <property type="entry name" value="WH-like_DNA-bd_sf"/>
</dbReference>
<reference evidence="2 3" key="1">
    <citation type="journal article" date="2013" name="Antonie Van Leeuwenhoek">
        <title>Dongia rigui sp. nov., isolated from freshwater of a large wetland in Korea.</title>
        <authorList>
            <person name="Baik K.S."/>
            <person name="Hwang Y.M."/>
            <person name="Choi J.S."/>
            <person name="Kwon J."/>
            <person name="Seong C.N."/>
        </authorList>
    </citation>
    <scope>NUCLEOTIDE SEQUENCE [LARGE SCALE GENOMIC DNA]</scope>
    <source>
        <strain evidence="2 3">04SU4-P</strain>
    </source>
</reference>
<dbReference type="Pfam" id="PF08241">
    <property type="entry name" value="Methyltransf_11"/>
    <property type="match status" value="1"/>
</dbReference>
<proteinExistence type="predicted"/>
<dbReference type="InterPro" id="IPR011991">
    <property type="entry name" value="ArsR-like_HTH"/>
</dbReference>
<evidence type="ECO:0000313" key="2">
    <source>
        <dbReference type="EMBL" id="MDY0872973.1"/>
    </source>
</evidence>
<dbReference type="SUPFAM" id="SSF53335">
    <property type="entry name" value="S-adenosyl-L-methionine-dependent methyltransferases"/>
    <property type="match status" value="1"/>
</dbReference>
<dbReference type="SMART" id="SM00418">
    <property type="entry name" value="HTH_ARSR"/>
    <property type="match status" value="1"/>
</dbReference>
<dbReference type="EMBL" id="JAXCLX010000002">
    <property type="protein sequence ID" value="MDY0872973.1"/>
    <property type="molecule type" value="Genomic_DNA"/>
</dbReference>
<dbReference type="CDD" id="cd00090">
    <property type="entry name" value="HTH_ARSR"/>
    <property type="match status" value="1"/>
</dbReference>
<dbReference type="InterPro" id="IPR001845">
    <property type="entry name" value="HTH_ArsR_DNA-bd_dom"/>
</dbReference>
<keyword evidence="3" id="KW-1185">Reference proteome</keyword>
<dbReference type="InterPro" id="IPR029063">
    <property type="entry name" value="SAM-dependent_MTases_sf"/>
</dbReference>
<name>A0ABU5E247_9PROT</name>
<dbReference type="SUPFAM" id="SSF46785">
    <property type="entry name" value="Winged helix' DNA-binding domain"/>
    <property type="match status" value="1"/>
</dbReference>
<dbReference type="Proteomes" id="UP001271769">
    <property type="component" value="Unassembled WGS sequence"/>
</dbReference>
<dbReference type="PANTHER" id="PTHR43591">
    <property type="entry name" value="METHYLTRANSFERASE"/>
    <property type="match status" value="1"/>
</dbReference>
<dbReference type="Pfam" id="PF01022">
    <property type="entry name" value="HTH_5"/>
    <property type="match status" value="1"/>
</dbReference>